<dbReference type="Pfam" id="PF02633">
    <property type="entry name" value="Creatininase"/>
    <property type="match status" value="1"/>
</dbReference>
<keyword evidence="3" id="KW-0378">Hydrolase</keyword>
<accession>A0A948W4R1</accession>
<organism evidence="6 7">
    <name type="scientific">Eiseniibacteriota bacterium</name>
    <dbReference type="NCBI Taxonomy" id="2212470"/>
    <lineage>
        <taxon>Bacteria</taxon>
        <taxon>Candidatus Eiseniibacteriota</taxon>
    </lineage>
</organism>
<evidence type="ECO:0000313" key="7">
    <source>
        <dbReference type="Proteomes" id="UP000777784"/>
    </source>
</evidence>
<protein>
    <submittedName>
        <fullName evidence="6">Creatininase family protein</fullName>
    </submittedName>
</protein>
<sequence length="243" mass="26879">MEWQNLSTGDHARHPFETALLPIGTIEAHNGGPVGTDNLIPEALCRHLSTRLELPTLPLMPYGITGSLLAYPGGCSLSEAVLDSFLFELGRSLARHGLKRLLVINGHGGNTATLEKAAGRLFREINLYVAVIDWWFEGQPDAVEIFGEGGMGHAGIDEMGLLLGLHPEIRNHLPQKAVPAYYRFKGVTAIPTPRPVIIYDHPESPVDFARLTEDKCTAFADRILHRMEEIIRNIMTGWDTTQR</sequence>
<dbReference type="PANTHER" id="PTHR35005:SF1">
    <property type="entry name" value="2-AMINO-5-FORMYLAMINO-6-RIBOSYLAMINOPYRIMIDIN-4(3H)-ONE 5'-MONOPHOSPHATE DEFORMYLASE"/>
    <property type="match status" value="1"/>
</dbReference>
<dbReference type="GO" id="GO:0016811">
    <property type="term" value="F:hydrolase activity, acting on carbon-nitrogen (but not peptide) bonds, in linear amides"/>
    <property type="evidence" value="ECO:0007669"/>
    <property type="project" value="TreeGrafter"/>
</dbReference>
<dbReference type="PANTHER" id="PTHR35005">
    <property type="entry name" value="3-DEHYDRO-SCYLLO-INOSOSE HYDROLASE"/>
    <property type="match status" value="1"/>
</dbReference>
<comment type="cofactor">
    <cofactor evidence="1">
        <name>Zn(2+)</name>
        <dbReference type="ChEBI" id="CHEBI:29105"/>
    </cofactor>
</comment>
<keyword evidence="2" id="KW-0479">Metal-binding</keyword>
<dbReference type="GO" id="GO:0046872">
    <property type="term" value="F:metal ion binding"/>
    <property type="evidence" value="ECO:0007669"/>
    <property type="project" value="UniProtKB-KW"/>
</dbReference>
<dbReference type="AlphaFoldDB" id="A0A948W4R1"/>
<gene>
    <name evidence="6" type="ORF">KJ970_16375</name>
</gene>
<dbReference type="Proteomes" id="UP000777784">
    <property type="component" value="Unassembled WGS sequence"/>
</dbReference>
<dbReference type="InterPro" id="IPR024087">
    <property type="entry name" value="Creatininase-like_sf"/>
</dbReference>
<evidence type="ECO:0000256" key="3">
    <source>
        <dbReference type="ARBA" id="ARBA00022801"/>
    </source>
</evidence>
<evidence type="ECO:0000256" key="1">
    <source>
        <dbReference type="ARBA" id="ARBA00001947"/>
    </source>
</evidence>
<evidence type="ECO:0000313" key="6">
    <source>
        <dbReference type="EMBL" id="MBU2692497.1"/>
    </source>
</evidence>
<comment type="caution">
    <text evidence="6">The sequence shown here is derived from an EMBL/GenBank/DDBJ whole genome shotgun (WGS) entry which is preliminary data.</text>
</comment>
<dbReference type="InterPro" id="IPR003785">
    <property type="entry name" value="Creatininase/forma_Hydrolase"/>
</dbReference>
<keyword evidence="4" id="KW-0862">Zinc</keyword>
<reference evidence="6" key="1">
    <citation type="submission" date="2021-05" db="EMBL/GenBank/DDBJ databases">
        <title>Energy efficiency and biological interactions define the core microbiome of deep oligotrophic groundwater.</title>
        <authorList>
            <person name="Mehrshad M."/>
            <person name="Lopez-Fernandez M."/>
            <person name="Bell E."/>
            <person name="Bernier-Latmani R."/>
            <person name="Bertilsson S."/>
            <person name="Dopson M."/>
        </authorList>
    </citation>
    <scope>NUCLEOTIDE SEQUENCE</scope>
    <source>
        <strain evidence="6">Modern_marine.mb.64</strain>
    </source>
</reference>
<name>A0A948W4R1_UNCEI</name>
<evidence type="ECO:0000256" key="5">
    <source>
        <dbReference type="ARBA" id="ARBA00024029"/>
    </source>
</evidence>
<evidence type="ECO:0000256" key="4">
    <source>
        <dbReference type="ARBA" id="ARBA00022833"/>
    </source>
</evidence>
<comment type="similarity">
    <text evidence="5">Belongs to the creatininase superfamily.</text>
</comment>
<dbReference type="Gene3D" id="3.40.50.10310">
    <property type="entry name" value="Creatininase"/>
    <property type="match status" value="1"/>
</dbReference>
<evidence type="ECO:0000256" key="2">
    <source>
        <dbReference type="ARBA" id="ARBA00022723"/>
    </source>
</evidence>
<dbReference type="SUPFAM" id="SSF102215">
    <property type="entry name" value="Creatininase"/>
    <property type="match status" value="1"/>
</dbReference>
<dbReference type="EMBL" id="JAHJDP010000093">
    <property type="protein sequence ID" value="MBU2692497.1"/>
    <property type="molecule type" value="Genomic_DNA"/>
</dbReference>
<proteinExistence type="inferred from homology"/>
<dbReference type="GO" id="GO:0009231">
    <property type="term" value="P:riboflavin biosynthetic process"/>
    <property type="evidence" value="ECO:0007669"/>
    <property type="project" value="TreeGrafter"/>
</dbReference>